<keyword evidence="3" id="KW-1185">Reference proteome</keyword>
<dbReference type="InterPro" id="IPR002577">
    <property type="entry name" value="HTH_HxlR"/>
</dbReference>
<name>A0A7X2T1C0_9CLOT</name>
<dbReference type="SUPFAM" id="SSF46785">
    <property type="entry name" value="Winged helix' DNA-binding domain"/>
    <property type="match status" value="1"/>
</dbReference>
<reference evidence="2 3" key="1">
    <citation type="submission" date="2019-08" db="EMBL/GenBank/DDBJ databases">
        <title>In-depth cultivation of the pig gut microbiome towards novel bacterial diversity and tailored functional studies.</title>
        <authorList>
            <person name="Wylensek D."/>
            <person name="Hitch T.C.A."/>
            <person name="Clavel T."/>
        </authorList>
    </citation>
    <scope>NUCLEOTIDE SEQUENCE [LARGE SCALE GENOMIC DNA]</scope>
    <source>
        <strain evidence="2 3">WCA-383-APC-5B</strain>
    </source>
</reference>
<organism evidence="2 3">
    <name type="scientific">Inconstantimicrobium porci</name>
    <dbReference type="NCBI Taxonomy" id="2652291"/>
    <lineage>
        <taxon>Bacteria</taxon>
        <taxon>Bacillati</taxon>
        <taxon>Bacillota</taxon>
        <taxon>Clostridia</taxon>
        <taxon>Eubacteriales</taxon>
        <taxon>Clostridiaceae</taxon>
        <taxon>Inconstantimicrobium</taxon>
    </lineage>
</organism>
<gene>
    <name evidence="2" type="ORF">FYJ33_08630</name>
</gene>
<dbReference type="InterPro" id="IPR036390">
    <property type="entry name" value="WH_DNA-bd_sf"/>
</dbReference>
<evidence type="ECO:0000313" key="2">
    <source>
        <dbReference type="EMBL" id="MSR91472.1"/>
    </source>
</evidence>
<dbReference type="Gene3D" id="1.10.10.10">
    <property type="entry name" value="Winged helix-like DNA-binding domain superfamily/Winged helix DNA-binding domain"/>
    <property type="match status" value="1"/>
</dbReference>
<feature type="domain" description="HTH hxlR-type" evidence="1">
    <location>
        <begin position="18"/>
        <end position="53"/>
    </location>
</feature>
<comment type="caution">
    <text evidence="2">The sequence shown here is derived from an EMBL/GenBank/DDBJ whole genome shotgun (WGS) entry which is preliminary data.</text>
</comment>
<accession>A0A7X2T1C0</accession>
<evidence type="ECO:0000313" key="3">
    <source>
        <dbReference type="Proteomes" id="UP000460287"/>
    </source>
</evidence>
<evidence type="ECO:0000259" key="1">
    <source>
        <dbReference type="Pfam" id="PF01638"/>
    </source>
</evidence>
<dbReference type="EMBL" id="VULX01000011">
    <property type="protein sequence ID" value="MSR91472.1"/>
    <property type="molecule type" value="Genomic_DNA"/>
</dbReference>
<dbReference type="Pfam" id="PF01638">
    <property type="entry name" value="HxlR"/>
    <property type="match status" value="1"/>
</dbReference>
<protein>
    <submittedName>
        <fullName evidence="2">Winged helix-turn-helix transcriptional regulator</fullName>
    </submittedName>
</protein>
<dbReference type="AlphaFoldDB" id="A0A7X2T1C0"/>
<dbReference type="InterPro" id="IPR036388">
    <property type="entry name" value="WH-like_DNA-bd_sf"/>
</dbReference>
<dbReference type="Proteomes" id="UP000460287">
    <property type="component" value="Unassembled WGS sequence"/>
</dbReference>
<sequence length="55" mass="6671">MFYVNVYIRFPIYICIHYSTINIYLEYSLTENGRELVSILQDLHKWGQAQLDNDR</sequence>
<proteinExistence type="predicted"/>